<proteinExistence type="predicted"/>
<dbReference type="RefSeq" id="WP_380049738.1">
    <property type="nucleotide sequence ID" value="NZ_JBHLTC010000024.1"/>
</dbReference>
<gene>
    <name evidence="1" type="ORF">ACFFGN_19955</name>
</gene>
<evidence type="ECO:0000313" key="2">
    <source>
        <dbReference type="Proteomes" id="UP001589890"/>
    </source>
</evidence>
<dbReference type="EMBL" id="JBHLTC010000024">
    <property type="protein sequence ID" value="MFC0626363.1"/>
    <property type="molecule type" value="Genomic_DNA"/>
</dbReference>
<dbReference type="Pfam" id="PF19827">
    <property type="entry name" value="DUF6308"/>
    <property type="match status" value="1"/>
</dbReference>
<evidence type="ECO:0000313" key="1">
    <source>
        <dbReference type="EMBL" id="MFC0626363.1"/>
    </source>
</evidence>
<keyword evidence="2" id="KW-1185">Reference proteome</keyword>
<organism evidence="1 2">
    <name type="scientific">Kribbella deserti</name>
    <dbReference type="NCBI Taxonomy" id="1926257"/>
    <lineage>
        <taxon>Bacteria</taxon>
        <taxon>Bacillati</taxon>
        <taxon>Actinomycetota</taxon>
        <taxon>Actinomycetes</taxon>
        <taxon>Propionibacteriales</taxon>
        <taxon>Kribbellaceae</taxon>
        <taxon>Kribbella</taxon>
    </lineage>
</organism>
<reference evidence="1 2" key="1">
    <citation type="submission" date="2024-09" db="EMBL/GenBank/DDBJ databases">
        <authorList>
            <person name="Sun Q."/>
            <person name="Mori K."/>
        </authorList>
    </citation>
    <scope>NUCLEOTIDE SEQUENCE [LARGE SCALE GENOMIC DNA]</scope>
    <source>
        <strain evidence="1 2">CGMCC 1.15906</strain>
    </source>
</reference>
<comment type="caution">
    <text evidence="1">The sequence shown here is derived from an EMBL/GenBank/DDBJ whole genome shotgun (WGS) entry which is preliminary data.</text>
</comment>
<sequence length="222" mass="24580">MRIGDQVITTGRALEILQEYSGRFPDTIRYFDGVVACGRQPVQAPHHVTMADLGRLVVMNTNLRSNDVPRLLAVDARAEFSAVPVDARLEDAAPGSDLLAAATRLYDRFGLGDGTEDAAKRSKLLHLKRPLLVPVFDSHIERVYGPAKDRIGSYWEAARQDLLLAENVAAFDELEAELRKPLQEPPRRHLLALGRLRWLDIIAWTLGGDSEHAARSIATAGR</sequence>
<dbReference type="Proteomes" id="UP001589890">
    <property type="component" value="Unassembled WGS sequence"/>
</dbReference>
<protein>
    <submittedName>
        <fullName evidence="1">DUF6308 family protein</fullName>
    </submittedName>
</protein>
<name>A0ABV6QP19_9ACTN</name>
<accession>A0ABV6QP19</accession>
<dbReference type="InterPro" id="IPR046275">
    <property type="entry name" value="DUF6308"/>
</dbReference>